<sequence>MGYITFYDFDYSMFFTPYFVDVPKIDGNLKWIFNDLPHLFENREGNWKQHLYGKSRLLKRGELIFHTGGICVSMGLFLLMMRDI</sequence>
<evidence type="ECO:0000313" key="2">
    <source>
        <dbReference type="EMBL" id="MBB5073665.1"/>
    </source>
</evidence>
<dbReference type="EMBL" id="JACHIM010000003">
    <property type="protein sequence ID" value="MBB5073665.1"/>
    <property type="molecule type" value="Genomic_DNA"/>
</dbReference>
<keyword evidence="1" id="KW-0472">Membrane</keyword>
<keyword evidence="1" id="KW-1133">Transmembrane helix</keyword>
<gene>
    <name evidence="2" type="ORF">HNQ69_000791</name>
</gene>
<dbReference type="Proteomes" id="UP000561417">
    <property type="component" value="Unassembled WGS sequence"/>
</dbReference>
<feature type="transmembrane region" description="Helical" evidence="1">
    <location>
        <begin position="63"/>
        <end position="81"/>
    </location>
</feature>
<name>A0A840NUQ7_9HYPH</name>
<evidence type="ECO:0000313" key="3">
    <source>
        <dbReference type="Proteomes" id="UP000561417"/>
    </source>
</evidence>
<comment type="caution">
    <text evidence="2">The sequence shown here is derived from an EMBL/GenBank/DDBJ whole genome shotgun (WGS) entry which is preliminary data.</text>
</comment>
<organism evidence="2 3">
    <name type="scientific">Bartonella callosciuri</name>
    <dbReference type="NCBI Taxonomy" id="686223"/>
    <lineage>
        <taxon>Bacteria</taxon>
        <taxon>Pseudomonadati</taxon>
        <taxon>Pseudomonadota</taxon>
        <taxon>Alphaproteobacteria</taxon>
        <taxon>Hyphomicrobiales</taxon>
        <taxon>Bartonellaceae</taxon>
        <taxon>Bartonella</taxon>
    </lineage>
</organism>
<reference evidence="2 3" key="1">
    <citation type="submission" date="2020-08" db="EMBL/GenBank/DDBJ databases">
        <title>Genomic Encyclopedia of Type Strains, Phase IV (KMG-IV): sequencing the most valuable type-strain genomes for metagenomic binning, comparative biology and taxonomic classification.</title>
        <authorList>
            <person name="Goeker M."/>
        </authorList>
    </citation>
    <scope>NUCLEOTIDE SEQUENCE [LARGE SCALE GENOMIC DNA]</scope>
    <source>
        <strain evidence="2 3">DSM 28538</strain>
    </source>
</reference>
<accession>A0A840NUQ7</accession>
<protein>
    <submittedName>
        <fullName evidence="2">Uncharacterized protein</fullName>
    </submittedName>
</protein>
<dbReference type="AlphaFoldDB" id="A0A840NUQ7"/>
<keyword evidence="1" id="KW-0812">Transmembrane</keyword>
<keyword evidence="3" id="KW-1185">Reference proteome</keyword>
<evidence type="ECO:0000256" key="1">
    <source>
        <dbReference type="SAM" id="Phobius"/>
    </source>
</evidence>
<proteinExistence type="predicted"/>